<dbReference type="InterPro" id="IPR010987">
    <property type="entry name" value="Glutathione-S-Trfase_C-like"/>
</dbReference>
<dbReference type="PANTHER" id="PTHR43968:SF6">
    <property type="entry name" value="GLUTATHIONE S-TRANSFERASE OMEGA"/>
    <property type="match status" value="1"/>
</dbReference>
<evidence type="ECO:0000313" key="3">
    <source>
        <dbReference type="EMBL" id="BBO20677.1"/>
    </source>
</evidence>
<sequence>MLKLCGFAVSNYYNKVKLSLLEKGVPFEEELAYPSQKEAFRKDSPMGKVPFLRTDKGVLTESQVLTEYIEDMYPEPPLYPKDAFERARCRELIEHLELHIELPARRLYYEVFFGGSVSDETKKEVEQQLEKGVRSLTHLARFAPFIAGKDFTHADCAAFVHLPLLSQATKKAYGRDFLDEFLPEAKAYLKMVGERPHAQKVNADRKAAFEAYAATKK</sequence>
<evidence type="ECO:0000259" key="2">
    <source>
        <dbReference type="PROSITE" id="PS50405"/>
    </source>
</evidence>
<dbReference type="Gene3D" id="3.40.30.10">
    <property type="entry name" value="Glutaredoxin"/>
    <property type="match status" value="1"/>
</dbReference>
<dbReference type="InterPro" id="IPR036282">
    <property type="entry name" value="Glutathione-S-Trfase_C_sf"/>
</dbReference>
<evidence type="ECO:0000313" key="4">
    <source>
        <dbReference type="Proteomes" id="UP000662914"/>
    </source>
</evidence>
<dbReference type="Gene3D" id="1.20.1050.10">
    <property type="match status" value="1"/>
</dbReference>
<evidence type="ECO:0000259" key="1">
    <source>
        <dbReference type="PROSITE" id="PS50404"/>
    </source>
</evidence>
<feature type="domain" description="GST C-terminal" evidence="2">
    <location>
        <begin position="82"/>
        <end position="215"/>
    </location>
</feature>
<dbReference type="CDD" id="cd00570">
    <property type="entry name" value="GST_N_family"/>
    <property type="match status" value="1"/>
</dbReference>
<name>A0A809RWC2_9PROT</name>
<dbReference type="SUPFAM" id="SSF52833">
    <property type="entry name" value="Thioredoxin-like"/>
    <property type="match status" value="1"/>
</dbReference>
<dbReference type="SFLD" id="SFLDG00358">
    <property type="entry name" value="Main_(cytGST)"/>
    <property type="match status" value="1"/>
</dbReference>
<dbReference type="InterPro" id="IPR036249">
    <property type="entry name" value="Thioredoxin-like_sf"/>
</dbReference>
<reference evidence="3" key="1">
    <citation type="journal article" name="DNA Res.">
        <title>The physiological potential of anammox bacteria as revealed by their core genome structure.</title>
        <authorList>
            <person name="Okubo T."/>
            <person name="Toyoda A."/>
            <person name="Fukuhara K."/>
            <person name="Uchiyama I."/>
            <person name="Harigaya Y."/>
            <person name="Kuroiwa M."/>
            <person name="Suzuki T."/>
            <person name="Murakami Y."/>
            <person name="Suwa Y."/>
            <person name="Takami H."/>
        </authorList>
    </citation>
    <scope>NUCLEOTIDE SEQUENCE</scope>
    <source>
        <strain evidence="3">317325-3</strain>
    </source>
</reference>
<dbReference type="Proteomes" id="UP000662914">
    <property type="component" value="Chromosome"/>
</dbReference>
<dbReference type="GO" id="GO:0016740">
    <property type="term" value="F:transferase activity"/>
    <property type="evidence" value="ECO:0007669"/>
    <property type="project" value="UniProtKB-KW"/>
</dbReference>
<organism evidence="3 4">
    <name type="scientific">Candidatus Desulfobacillus denitrificans</name>
    <dbReference type="NCBI Taxonomy" id="2608985"/>
    <lineage>
        <taxon>Bacteria</taxon>
        <taxon>Pseudomonadati</taxon>
        <taxon>Pseudomonadota</taxon>
        <taxon>Betaproteobacteria</taxon>
        <taxon>Candidatus Desulfobacillus</taxon>
    </lineage>
</organism>
<dbReference type="AlphaFoldDB" id="A0A809RWC2"/>
<proteinExistence type="predicted"/>
<dbReference type="GO" id="GO:0005737">
    <property type="term" value="C:cytoplasm"/>
    <property type="evidence" value="ECO:0007669"/>
    <property type="project" value="TreeGrafter"/>
</dbReference>
<accession>A0A809RWC2</accession>
<dbReference type="InterPro" id="IPR004045">
    <property type="entry name" value="Glutathione_S-Trfase_N"/>
</dbReference>
<feature type="domain" description="GST N-terminal" evidence="1">
    <location>
        <begin position="1"/>
        <end position="77"/>
    </location>
</feature>
<dbReference type="PROSITE" id="PS50405">
    <property type="entry name" value="GST_CTER"/>
    <property type="match status" value="1"/>
</dbReference>
<dbReference type="SUPFAM" id="SSF47616">
    <property type="entry name" value="GST C-terminal domain-like"/>
    <property type="match status" value="1"/>
</dbReference>
<dbReference type="KEGG" id="ddz:DSYM_13760"/>
<dbReference type="InterPro" id="IPR050983">
    <property type="entry name" value="GST_Omega/HSP26"/>
</dbReference>
<dbReference type="InterPro" id="IPR040079">
    <property type="entry name" value="Glutathione_S-Trfase"/>
</dbReference>
<protein>
    <submittedName>
        <fullName evidence="3">Glutathione S-transferase</fullName>
    </submittedName>
</protein>
<keyword evidence="3" id="KW-0808">Transferase</keyword>
<dbReference type="PROSITE" id="PS50404">
    <property type="entry name" value="GST_NTER"/>
    <property type="match status" value="1"/>
</dbReference>
<dbReference type="Pfam" id="PF13417">
    <property type="entry name" value="GST_N_3"/>
    <property type="match status" value="1"/>
</dbReference>
<gene>
    <name evidence="3" type="ORF">DSYM_13760</name>
</gene>
<dbReference type="Pfam" id="PF13410">
    <property type="entry name" value="GST_C_2"/>
    <property type="match status" value="1"/>
</dbReference>
<dbReference type="PANTHER" id="PTHR43968">
    <property type="match status" value="1"/>
</dbReference>
<dbReference type="EMBL" id="AP021857">
    <property type="protein sequence ID" value="BBO20677.1"/>
    <property type="molecule type" value="Genomic_DNA"/>
</dbReference>
<dbReference type="SFLD" id="SFLDS00019">
    <property type="entry name" value="Glutathione_Transferase_(cytos"/>
    <property type="match status" value="1"/>
</dbReference>